<gene>
    <name evidence="2" type="ORF">PARMNEM_LOCUS13037</name>
</gene>
<feature type="signal peptide" evidence="1">
    <location>
        <begin position="1"/>
        <end position="21"/>
    </location>
</feature>
<evidence type="ECO:0000256" key="1">
    <source>
        <dbReference type="SAM" id="SignalP"/>
    </source>
</evidence>
<sequence>MFAKYSVVFAFIFLFYVVVESSFIKPNNVPRVGRSNEAEGLFDQSVMGYVIKTIPSKNIPRMGRRNYDSANRYDIPKFYQLPSENFELYEGDDQTKYSEEPIETAFNKHLENMK</sequence>
<accession>A0AAV1LCL4</accession>
<dbReference type="AlphaFoldDB" id="A0AAV1LCL4"/>
<protein>
    <submittedName>
        <fullName evidence="2">Uncharacterized protein</fullName>
    </submittedName>
</protein>
<evidence type="ECO:0000313" key="2">
    <source>
        <dbReference type="EMBL" id="CAK1593216.1"/>
    </source>
</evidence>
<keyword evidence="1" id="KW-0732">Signal</keyword>
<feature type="chain" id="PRO_5043538998" evidence="1">
    <location>
        <begin position="22"/>
        <end position="114"/>
    </location>
</feature>
<dbReference type="Proteomes" id="UP001314205">
    <property type="component" value="Unassembled WGS sequence"/>
</dbReference>
<name>A0AAV1LCL4_9NEOP</name>
<keyword evidence="3" id="KW-1185">Reference proteome</keyword>
<proteinExistence type="predicted"/>
<organism evidence="2 3">
    <name type="scientific">Parnassius mnemosyne</name>
    <name type="common">clouded apollo</name>
    <dbReference type="NCBI Taxonomy" id="213953"/>
    <lineage>
        <taxon>Eukaryota</taxon>
        <taxon>Metazoa</taxon>
        <taxon>Ecdysozoa</taxon>
        <taxon>Arthropoda</taxon>
        <taxon>Hexapoda</taxon>
        <taxon>Insecta</taxon>
        <taxon>Pterygota</taxon>
        <taxon>Neoptera</taxon>
        <taxon>Endopterygota</taxon>
        <taxon>Lepidoptera</taxon>
        <taxon>Glossata</taxon>
        <taxon>Ditrysia</taxon>
        <taxon>Papilionoidea</taxon>
        <taxon>Papilionidae</taxon>
        <taxon>Parnassiinae</taxon>
        <taxon>Parnassini</taxon>
        <taxon>Parnassius</taxon>
        <taxon>Driopa</taxon>
    </lineage>
</organism>
<dbReference type="EMBL" id="CAVLGL010000088">
    <property type="protein sequence ID" value="CAK1593216.1"/>
    <property type="molecule type" value="Genomic_DNA"/>
</dbReference>
<comment type="caution">
    <text evidence="2">The sequence shown here is derived from an EMBL/GenBank/DDBJ whole genome shotgun (WGS) entry which is preliminary data.</text>
</comment>
<reference evidence="2 3" key="1">
    <citation type="submission" date="2023-11" db="EMBL/GenBank/DDBJ databases">
        <authorList>
            <person name="Hedman E."/>
            <person name="Englund M."/>
            <person name="Stromberg M."/>
            <person name="Nyberg Akerstrom W."/>
            <person name="Nylinder S."/>
            <person name="Jareborg N."/>
            <person name="Kallberg Y."/>
            <person name="Kronander E."/>
        </authorList>
    </citation>
    <scope>NUCLEOTIDE SEQUENCE [LARGE SCALE GENOMIC DNA]</scope>
</reference>
<evidence type="ECO:0000313" key="3">
    <source>
        <dbReference type="Proteomes" id="UP001314205"/>
    </source>
</evidence>